<evidence type="ECO:0000256" key="11">
    <source>
        <dbReference type="SAM" id="Phobius"/>
    </source>
</evidence>
<dbReference type="GO" id="GO:0005524">
    <property type="term" value="F:ATP binding"/>
    <property type="evidence" value="ECO:0007669"/>
    <property type="project" value="InterPro"/>
</dbReference>
<dbReference type="PANTHER" id="PTHR11920:SF501">
    <property type="entry name" value="GUANYLATE CYCLASE 32E"/>
    <property type="match status" value="1"/>
</dbReference>
<evidence type="ECO:0000256" key="2">
    <source>
        <dbReference type="ARBA" id="ARBA00004167"/>
    </source>
</evidence>
<comment type="subcellular location">
    <subcellularLocation>
        <location evidence="2">Membrane</location>
        <topology evidence="2">Single-pass membrane protein</topology>
    </subcellularLocation>
</comment>
<evidence type="ECO:0000256" key="6">
    <source>
        <dbReference type="ARBA" id="ARBA00022989"/>
    </source>
</evidence>
<dbReference type="GO" id="GO:0007168">
    <property type="term" value="P:receptor guanylyl cyclase signaling pathway"/>
    <property type="evidence" value="ECO:0007669"/>
    <property type="project" value="TreeGrafter"/>
</dbReference>
<dbReference type="Gene3D" id="1.10.510.10">
    <property type="entry name" value="Transferase(Phosphotransferase) domain 1"/>
    <property type="match status" value="1"/>
</dbReference>
<evidence type="ECO:0000313" key="15">
    <source>
        <dbReference type="Proteomes" id="UP000046392"/>
    </source>
</evidence>
<dbReference type="PANTHER" id="PTHR11920">
    <property type="entry name" value="GUANYLYL CYCLASE"/>
    <property type="match status" value="1"/>
</dbReference>
<sequence>MFKTFFIIIVLLLKSTECQNYTGSLKIGLIFPYKDTAYVKYMGFQNSASAIMIALKYVKEDYPMLDNINITFYWKFNECLSSDVSGKMYDLITKNKINVLFGPPCRKTLNTITSIASYYKILTLLWGNVFLDMDDYSGHKTVIGSVMSSYVDMNHCLGKFLVMFKWTTVSIIYQSDGDHLHMCDIYTENLLSTFTTYYGDIFIAYRKKISDSNSIKDHSISNDIKEVSRIVIMCFDDKVLLKEMLLDFYDHDMNNRDYVYINIDANMDKYIDDENENVFQYNDILYGNREDDFNEMYKWMYHYQFYLGGGKSDIYDEIRRLVPIYMQKEPFLCKKKCAKYNVSSVYAPYLFDASYIYFTTICKILLANDITNVSEITFLNVTEEIPGDYVLSTGEFSMSKNLTRVTKVVLSRYTPNGRGIVNLLYITRKKNDSTINLISTDLKNTIWYYRDGKYPLNVPECGYTNELCTKSFIEESPIRFAAIIVASIITLLIILGVIIYMYHIKSKQRKVNDLIWRIDLRSVKKVSECVSSSVRTMSKLSLDSSVCSEGKLNTKSTKNKAHILFVYENKMIVGEKHNISYSALNESNKIELRNMKMLSNANLNKFIGFNHSPTFCISFWGYCSRLSLVDIFQAPSETYEIDAFFIYSLISDAIEGLNAIHNSPIKVHGNLMLTNCLVDERWQLKLSDFGLGFVRTEEVKDSRLLLWTAPEILKGEVSEKSKKTDIYSLSIVMADIMNNNISFENSDVNGGSDEVVYMLKHKKNSTFRPKLNPKADNLPVAMVTHLVKDMWSEDPNSRPTIEVIKKLIKEMNPSKSRNLMDHVFNILENYASSLEEEINLRTQELMKEKKKADLLLSRMLPTQVIEKLKLGQSIQPETYDEVTIFFSDIVSFTTLASKCTPLQVVDLLNSLYTLFDSTINEYDVYKVETIGDGYMCASGLPNRNEYLHVKEISCLSIELVKKMKGFSIVYLPNENIRVRIGIHTGSCIACVVGLTMPKYCLFGNAVTLASKMESNGKANHIHMSCDAHKLLTEKIGGFVTQRRGEIMIKGVGVFETYWLLGKGGEIIYTPEI</sequence>
<evidence type="ECO:0000259" key="14">
    <source>
        <dbReference type="PROSITE" id="PS50125"/>
    </source>
</evidence>
<dbReference type="Gene3D" id="6.10.250.780">
    <property type="match status" value="1"/>
</dbReference>
<evidence type="ECO:0000256" key="3">
    <source>
        <dbReference type="ARBA" id="ARBA00012202"/>
    </source>
</evidence>
<comment type="catalytic activity">
    <reaction evidence="1">
        <text>GTP = 3',5'-cyclic GMP + diphosphate</text>
        <dbReference type="Rhea" id="RHEA:13665"/>
        <dbReference type="ChEBI" id="CHEBI:33019"/>
        <dbReference type="ChEBI" id="CHEBI:37565"/>
        <dbReference type="ChEBI" id="CHEBI:57746"/>
        <dbReference type="EC" id="4.6.1.2"/>
    </reaction>
</comment>
<keyword evidence="15" id="KW-1185">Reference proteome</keyword>
<protein>
    <recommendedName>
        <fullName evidence="3">guanylate cyclase</fullName>
        <ecNumber evidence="3">4.6.1.2</ecNumber>
    </recommendedName>
</protein>
<evidence type="ECO:0000256" key="12">
    <source>
        <dbReference type="SAM" id="SignalP"/>
    </source>
</evidence>
<dbReference type="SUPFAM" id="SSF56112">
    <property type="entry name" value="Protein kinase-like (PK-like)"/>
    <property type="match status" value="1"/>
</dbReference>
<keyword evidence="6 11" id="KW-1133">Transmembrane helix</keyword>
<dbReference type="SUPFAM" id="SSF53822">
    <property type="entry name" value="Periplasmic binding protein-like I"/>
    <property type="match status" value="1"/>
</dbReference>
<dbReference type="Pfam" id="PF00211">
    <property type="entry name" value="Guanylate_cyc"/>
    <property type="match status" value="1"/>
</dbReference>
<dbReference type="EC" id="4.6.1.2" evidence="3"/>
<evidence type="ECO:0000256" key="8">
    <source>
        <dbReference type="ARBA" id="ARBA00023180"/>
    </source>
</evidence>
<dbReference type="Gene3D" id="3.40.50.2300">
    <property type="match status" value="2"/>
</dbReference>
<dbReference type="InterPro" id="IPR011009">
    <property type="entry name" value="Kinase-like_dom_sf"/>
</dbReference>
<dbReference type="GO" id="GO:0001653">
    <property type="term" value="F:peptide receptor activity"/>
    <property type="evidence" value="ECO:0007669"/>
    <property type="project" value="TreeGrafter"/>
</dbReference>
<dbReference type="Pfam" id="PF01094">
    <property type="entry name" value="ANF_receptor"/>
    <property type="match status" value="1"/>
</dbReference>
<dbReference type="GO" id="GO:0005886">
    <property type="term" value="C:plasma membrane"/>
    <property type="evidence" value="ECO:0007669"/>
    <property type="project" value="TreeGrafter"/>
</dbReference>
<dbReference type="SUPFAM" id="SSF55073">
    <property type="entry name" value="Nucleotide cyclase"/>
    <property type="match status" value="1"/>
</dbReference>
<evidence type="ECO:0000256" key="10">
    <source>
        <dbReference type="ARBA" id="ARBA00023293"/>
    </source>
</evidence>
<keyword evidence="8" id="KW-0325">Glycoprotein</keyword>
<dbReference type="InterPro" id="IPR000719">
    <property type="entry name" value="Prot_kinase_dom"/>
</dbReference>
<keyword evidence="12" id="KW-0732">Signal</keyword>
<evidence type="ECO:0000256" key="7">
    <source>
        <dbReference type="ARBA" id="ARBA00023136"/>
    </source>
</evidence>
<evidence type="ECO:0000256" key="9">
    <source>
        <dbReference type="ARBA" id="ARBA00023239"/>
    </source>
</evidence>
<dbReference type="InterPro" id="IPR028082">
    <property type="entry name" value="Peripla_BP_I"/>
</dbReference>
<evidence type="ECO:0000259" key="13">
    <source>
        <dbReference type="PROSITE" id="PS50011"/>
    </source>
</evidence>
<feature type="chain" id="PRO_5005893656" description="guanylate cyclase" evidence="12">
    <location>
        <begin position="19"/>
        <end position="1072"/>
    </location>
</feature>
<keyword evidence="9" id="KW-0456">Lyase</keyword>
<dbReference type="GO" id="GO:0035556">
    <property type="term" value="P:intracellular signal transduction"/>
    <property type="evidence" value="ECO:0007669"/>
    <property type="project" value="InterPro"/>
</dbReference>
<proteinExistence type="predicted"/>
<dbReference type="AlphaFoldDB" id="A0A0N5B3D7"/>
<dbReference type="GO" id="GO:0004672">
    <property type="term" value="F:protein kinase activity"/>
    <property type="evidence" value="ECO:0007669"/>
    <property type="project" value="InterPro"/>
</dbReference>
<keyword evidence="5" id="KW-0547">Nucleotide-binding</keyword>
<accession>A0A0N5B3D7</accession>
<organism evidence="15 16">
    <name type="scientific">Strongyloides papillosus</name>
    <name type="common">Intestinal threadworm</name>
    <dbReference type="NCBI Taxonomy" id="174720"/>
    <lineage>
        <taxon>Eukaryota</taxon>
        <taxon>Metazoa</taxon>
        <taxon>Ecdysozoa</taxon>
        <taxon>Nematoda</taxon>
        <taxon>Chromadorea</taxon>
        <taxon>Rhabditida</taxon>
        <taxon>Tylenchina</taxon>
        <taxon>Panagrolaimomorpha</taxon>
        <taxon>Strongyloidoidea</taxon>
        <taxon>Strongyloididae</taxon>
        <taxon>Strongyloides</taxon>
    </lineage>
</organism>
<dbReference type="InterPro" id="IPR050401">
    <property type="entry name" value="Cyclic_nucleotide_synthase"/>
</dbReference>
<name>A0A0N5B3D7_STREA</name>
<dbReference type="GO" id="GO:0004016">
    <property type="term" value="F:adenylate cyclase activity"/>
    <property type="evidence" value="ECO:0007669"/>
    <property type="project" value="TreeGrafter"/>
</dbReference>
<feature type="domain" description="Protein kinase" evidence="13">
    <location>
        <begin position="520"/>
        <end position="825"/>
    </location>
</feature>
<evidence type="ECO:0000313" key="16">
    <source>
        <dbReference type="WBParaSite" id="SPAL_0000058800.1"/>
    </source>
</evidence>
<feature type="transmembrane region" description="Helical" evidence="11">
    <location>
        <begin position="480"/>
        <end position="502"/>
    </location>
</feature>
<dbReference type="CDD" id="cd07302">
    <property type="entry name" value="CHD"/>
    <property type="match status" value="1"/>
</dbReference>
<evidence type="ECO:0000256" key="4">
    <source>
        <dbReference type="ARBA" id="ARBA00022692"/>
    </source>
</evidence>
<dbReference type="GO" id="GO:0004383">
    <property type="term" value="F:guanylate cyclase activity"/>
    <property type="evidence" value="ECO:0007669"/>
    <property type="project" value="UniProtKB-EC"/>
</dbReference>
<dbReference type="PROSITE" id="PS50011">
    <property type="entry name" value="PROTEIN_KINASE_DOM"/>
    <property type="match status" value="1"/>
</dbReference>
<dbReference type="InterPro" id="IPR029787">
    <property type="entry name" value="Nucleotide_cyclase"/>
</dbReference>
<feature type="signal peptide" evidence="12">
    <location>
        <begin position="1"/>
        <end position="18"/>
    </location>
</feature>
<feature type="domain" description="Guanylate cyclase" evidence="14">
    <location>
        <begin position="883"/>
        <end position="1013"/>
    </location>
</feature>
<evidence type="ECO:0000256" key="5">
    <source>
        <dbReference type="ARBA" id="ARBA00022741"/>
    </source>
</evidence>
<reference evidence="16" key="1">
    <citation type="submission" date="2017-02" db="UniProtKB">
        <authorList>
            <consortium name="WormBaseParasite"/>
        </authorList>
    </citation>
    <scope>IDENTIFICATION</scope>
</reference>
<dbReference type="Gene3D" id="3.30.70.1230">
    <property type="entry name" value="Nucleotide cyclase"/>
    <property type="match status" value="1"/>
</dbReference>
<keyword evidence="4 11" id="KW-0812">Transmembrane</keyword>
<evidence type="ECO:0000256" key="1">
    <source>
        <dbReference type="ARBA" id="ARBA00001436"/>
    </source>
</evidence>
<dbReference type="WBParaSite" id="SPAL_0000058800.1">
    <property type="protein sequence ID" value="SPAL_0000058800.1"/>
    <property type="gene ID" value="SPAL_0000058800"/>
</dbReference>
<dbReference type="Pfam" id="PF00069">
    <property type="entry name" value="Pkinase"/>
    <property type="match status" value="1"/>
</dbReference>
<dbReference type="FunFam" id="3.30.70.1230:FF:000015">
    <property type="entry name" value="Guanylate cyclase"/>
    <property type="match status" value="1"/>
</dbReference>
<dbReference type="CDD" id="cd06352">
    <property type="entry name" value="PBP1_NPR_GC-like"/>
    <property type="match status" value="1"/>
</dbReference>
<dbReference type="Proteomes" id="UP000046392">
    <property type="component" value="Unplaced"/>
</dbReference>
<dbReference type="STRING" id="174720.A0A0N5B3D7"/>
<keyword evidence="7 11" id="KW-0472">Membrane</keyword>
<dbReference type="PROSITE" id="PS50125">
    <property type="entry name" value="GUANYLATE_CYCLASE_2"/>
    <property type="match status" value="1"/>
</dbReference>
<keyword evidence="10" id="KW-0141">cGMP biosynthesis</keyword>
<dbReference type="InterPro" id="IPR001828">
    <property type="entry name" value="ANF_lig-bd_rcpt"/>
</dbReference>
<dbReference type="SMART" id="SM00044">
    <property type="entry name" value="CYCc"/>
    <property type="match status" value="1"/>
</dbReference>
<dbReference type="InterPro" id="IPR001054">
    <property type="entry name" value="A/G_cyclase"/>
</dbReference>